<sequence>RGAVAESAVGRGGVSAETFSGGRARHQTVQAPKHNSNNNNNNNNNNNYNNNNSNSNNAYDVRRRLLTELRQLRPTWYGELSSDIKGLLSRPLAELCEILKEARLRPEETGALQDSSPAKIGLEAASSKAGPTGLTGSAGLAASHDESLSARLRRLSADGCVPFTLAACRSRFLNTGDNNGNNKSSNNDSSNNDNNDNNSNNNNSNNKLSQKQKQSAAAAIPSSRLAPGAGAAKRRRSLLLQEDEASERPQKKALLGDQQPADPEWANSQVVLLD</sequence>
<dbReference type="Proteomes" id="UP000626109">
    <property type="component" value="Unassembled WGS sequence"/>
</dbReference>
<dbReference type="EMBL" id="CAJNNW010001485">
    <property type="protein sequence ID" value="CAE8638785.1"/>
    <property type="molecule type" value="Genomic_DNA"/>
</dbReference>
<accession>A0A813HMM2</accession>
<feature type="non-terminal residue" evidence="2">
    <location>
        <position position="1"/>
    </location>
</feature>
<organism evidence="2 3">
    <name type="scientific">Polarella glacialis</name>
    <name type="common">Dinoflagellate</name>
    <dbReference type="NCBI Taxonomy" id="89957"/>
    <lineage>
        <taxon>Eukaryota</taxon>
        <taxon>Sar</taxon>
        <taxon>Alveolata</taxon>
        <taxon>Dinophyceae</taxon>
        <taxon>Suessiales</taxon>
        <taxon>Suessiaceae</taxon>
        <taxon>Polarella</taxon>
    </lineage>
</organism>
<feature type="compositionally biased region" description="Low complexity" evidence="1">
    <location>
        <begin position="176"/>
        <end position="219"/>
    </location>
</feature>
<dbReference type="AlphaFoldDB" id="A0A813HMM2"/>
<comment type="caution">
    <text evidence="2">The sequence shown here is derived from an EMBL/GenBank/DDBJ whole genome shotgun (WGS) entry which is preliminary data.</text>
</comment>
<evidence type="ECO:0000256" key="1">
    <source>
        <dbReference type="SAM" id="MobiDB-lite"/>
    </source>
</evidence>
<name>A0A813HMM2_POLGL</name>
<feature type="region of interest" description="Disordered" evidence="1">
    <location>
        <begin position="1"/>
        <end position="57"/>
    </location>
</feature>
<evidence type="ECO:0000313" key="3">
    <source>
        <dbReference type="Proteomes" id="UP000626109"/>
    </source>
</evidence>
<protein>
    <submittedName>
        <fullName evidence="2">Uncharacterized protein</fullName>
    </submittedName>
</protein>
<proteinExistence type="predicted"/>
<dbReference type="PANTHER" id="PTHR16148:SF14">
    <property type="entry name" value="MYND-TYPE DOMAIN-CONTAINING PROTEIN"/>
    <property type="match status" value="1"/>
</dbReference>
<dbReference type="PANTHER" id="PTHR16148">
    <property type="entry name" value="NF-KAPPA-B-REPRESSING FACTOR-RELATED"/>
    <property type="match status" value="1"/>
</dbReference>
<feature type="compositionally biased region" description="Low complexity" evidence="1">
    <location>
        <begin position="35"/>
        <end position="57"/>
    </location>
</feature>
<evidence type="ECO:0000313" key="2">
    <source>
        <dbReference type="EMBL" id="CAE8638785.1"/>
    </source>
</evidence>
<reference evidence="2" key="1">
    <citation type="submission" date="2021-02" db="EMBL/GenBank/DDBJ databases">
        <authorList>
            <person name="Dougan E. K."/>
            <person name="Rhodes N."/>
            <person name="Thang M."/>
            <person name="Chan C."/>
        </authorList>
    </citation>
    <scope>NUCLEOTIDE SEQUENCE</scope>
</reference>
<gene>
    <name evidence="2" type="ORF">PGLA2088_LOCUS1896</name>
</gene>
<feature type="region of interest" description="Disordered" evidence="1">
    <location>
        <begin position="174"/>
        <end position="274"/>
    </location>
</feature>